<dbReference type="Gene3D" id="1.10.10.10">
    <property type="entry name" value="Winged helix-like DNA-binding domain superfamily/Winged helix DNA-binding domain"/>
    <property type="match status" value="1"/>
</dbReference>
<dbReference type="Pfam" id="PF08281">
    <property type="entry name" value="Sigma70_r4_2"/>
    <property type="match status" value="1"/>
</dbReference>
<dbReference type="InterPro" id="IPR013324">
    <property type="entry name" value="RNA_pol_sigma_r3/r4-like"/>
</dbReference>
<reference evidence="6 7" key="1">
    <citation type="submission" date="2018-12" db="EMBL/GenBank/DDBJ databases">
        <title>Alloscrdovia theropitheci sp. nov: a novel taxon from the feces of the bleeding-herat monkey (Theropithecus geleda).</title>
        <authorList>
            <person name="Modesto M."/>
        </authorList>
    </citation>
    <scope>NUCLEOTIDE SEQUENCE [LARGE SCALE GENOMIC DNA]</scope>
    <source>
        <strain evidence="6 7">GLDI4/2</strain>
    </source>
</reference>
<accession>A0A4R0QZ83</accession>
<evidence type="ECO:0000259" key="5">
    <source>
        <dbReference type="Pfam" id="PF08281"/>
    </source>
</evidence>
<keyword evidence="4" id="KW-0804">Transcription</keyword>
<evidence type="ECO:0000256" key="2">
    <source>
        <dbReference type="ARBA" id="ARBA00023015"/>
    </source>
</evidence>
<keyword evidence="2" id="KW-0805">Transcription regulation</keyword>
<dbReference type="OrthoDB" id="9816227at2"/>
<dbReference type="GO" id="GO:0006352">
    <property type="term" value="P:DNA-templated transcription initiation"/>
    <property type="evidence" value="ECO:0007669"/>
    <property type="project" value="InterPro"/>
</dbReference>
<evidence type="ECO:0000313" key="7">
    <source>
        <dbReference type="Proteomes" id="UP000291289"/>
    </source>
</evidence>
<sequence length="122" mass="14195">MGEYNNEISRINTEMEEFDSHWAKTDRADSRRDRHSLLSTFSYEGEHFVSEANTESEIINIDYAHRLLSVLNTNQRRIVLGKTIAGYSFTDLGKILGKDESSVRKMYRRAIKIMRDYAGKLN</sequence>
<keyword evidence="7" id="KW-1185">Reference proteome</keyword>
<dbReference type="RefSeq" id="WP_131284827.1">
    <property type="nucleotide sequence ID" value="NZ_RXLP01000025.1"/>
</dbReference>
<dbReference type="EMBL" id="RXLP01000025">
    <property type="protein sequence ID" value="TCD53896.1"/>
    <property type="molecule type" value="Genomic_DNA"/>
</dbReference>
<organism evidence="6 7">
    <name type="scientific">Alloscardovia theropitheci</name>
    <dbReference type="NCBI Taxonomy" id="2496842"/>
    <lineage>
        <taxon>Bacteria</taxon>
        <taxon>Bacillati</taxon>
        <taxon>Actinomycetota</taxon>
        <taxon>Actinomycetes</taxon>
        <taxon>Bifidobacteriales</taxon>
        <taxon>Bifidobacteriaceae</taxon>
        <taxon>Alloscardovia</taxon>
    </lineage>
</organism>
<evidence type="ECO:0000313" key="6">
    <source>
        <dbReference type="EMBL" id="TCD53896.1"/>
    </source>
</evidence>
<proteinExistence type="inferred from homology"/>
<protein>
    <submittedName>
        <fullName evidence="6">Sigma-70 family RNA polymerase sigma factor</fullName>
    </submittedName>
</protein>
<evidence type="ECO:0000256" key="1">
    <source>
        <dbReference type="ARBA" id="ARBA00010641"/>
    </source>
</evidence>
<dbReference type="GO" id="GO:0016987">
    <property type="term" value="F:sigma factor activity"/>
    <property type="evidence" value="ECO:0007669"/>
    <property type="project" value="UniProtKB-KW"/>
</dbReference>
<dbReference type="AlphaFoldDB" id="A0A4R0QZ83"/>
<name>A0A4R0QZ83_9BIFI</name>
<dbReference type="SUPFAM" id="SSF88659">
    <property type="entry name" value="Sigma3 and sigma4 domains of RNA polymerase sigma factors"/>
    <property type="match status" value="1"/>
</dbReference>
<evidence type="ECO:0000256" key="3">
    <source>
        <dbReference type="ARBA" id="ARBA00023082"/>
    </source>
</evidence>
<dbReference type="InterPro" id="IPR013249">
    <property type="entry name" value="RNA_pol_sigma70_r4_t2"/>
</dbReference>
<keyword evidence="3" id="KW-0731">Sigma factor</keyword>
<comment type="caution">
    <text evidence="6">The sequence shown here is derived from an EMBL/GenBank/DDBJ whole genome shotgun (WGS) entry which is preliminary data.</text>
</comment>
<feature type="domain" description="RNA polymerase sigma factor 70 region 4 type 2" evidence="5">
    <location>
        <begin position="63"/>
        <end position="112"/>
    </location>
</feature>
<comment type="similarity">
    <text evidence="1">Belongs to the sigma-70 factor family. ECF subfamily.</text>
</comment>
<evidence type="ECO:0000256" key="4">
    <source>
        <dbReference type="ARBA" id="ARBA00023163"/>
    </source>
</evidence>
<dbReference type="GO" id="GO:0003677">
    <property type="term" value="F:DNA binding"/>
    <property type="evidence" value="ECO:0007669"/>
    <property type="project" value="InterPro"/>
</dbReference>
<gene>
    <name evidence="6" type="ORF">EJ419_06485</name>
</gene>
<dbReference type="Proteomes" id="UP000291289">
    <property type="component" value="Unassembled WGS sequence"/>
</dbReference>
<dbReference type="InterPro" id="IPR036388">
    <property type="entry name" value="WH-like_DNA-bd_sf"/>
</dbReference>